<evidence type="ECO:0000313" key="2">
    <source>
        <dbReference type="EMBL" id="PKQ64961.1"/>
    </source>
</evidence>
<organism evidence="2 3">
    <name type="scientific">Labilibaculum filiforme</name>
    <dbReference type="NCBI Taxonomy" id="1940526"/>
    <lineage>
        <taxon>Bacteria</taxon>
        <taxon>Pseudomonadati</taxon>
        <taxon>Bacteroidota</taxon>
        <taxon>Bacteroidia</taxon>
        <taxon>Marinilabiliales</taxon>
        <taxon>Marinifilaceae</taxon>
        <taxon>Labilibaculum</taxon>
    </lineage>
</organism>
<reference evidence="2 3" key="1">
    <citation type="journal article" date="2017" name="Front. Microbiol.">
        <title>Labilibaculum manganireducens gen. nov., sp. nov. and Labilibaculum filiforme sp. nov., Novel Bacteroidetes Isolated from Subsurface Sediments of the Baltic Sea.</title>
        <authorList>
            <person name="Vandieken V."/>
            <person name="Marshall I.P."/>
            <person name="Niemann H."/>
            <person name="Engelen B."/>
            <person name="Cypionka H."/>
        </authorList>
    </citation>
    <scope>NUCLEOTIDE SEQUENCE [LARGE SCALE GENOMIC DNA]</scope>
    <source>
        <strain evidence="2 3">59.16B</strain>
    </source>
</reference>
<feature type="signal peptide" evidence="1">
    <location>
        <begin position="1"/>
        <end position="22"/>
    </location>
</feature>
<dbReference type="PANTHER" id="PTHR45632:SF5">
    <property type="entry name" value="KELCH-LIKE PROTEIN 22"/>
    <property type="match status" value="1"/>
</dbReference>
<sequence length="345" mass="38082">MRKVLSLGIIATLFLFASCSSGDDLIGNWVKKDDFSGAGRNNAVTFTIGNYAYVGCGYDGEDRLNSFKKFDLTNETWTSVESPGENFELRQNAVAFSANGKGYVGTGFNGDYTRYADFWEFDPATETWTEIAAFPGGVREGAVAFSTPTYGVVGAGYGDLDEADKKYLNDYYKYDGSSWINMGTHGSKVENASSFVIGNYAYICTGTLNTGAMLKKIYKFNIEAGDWVSQAEEDNIEALDEDNDNEDVLRTNAVIFVINNKAYVATGSYGSSSLKNDVWEYDPATDKWDEKEELETEVTARTSAVAFSNADQTKGYITTGSAGTYYLDDTWEFQPTIDEDDIDNY</sequence>
<feature type="chain" id="PRO_5014949972" description="Galactose oxidase" evidence="1">
    <location>
        <begin position="23"/>
        <end position="345"/>
    </location>
</feature>
<dbReference type="AlphaFoldDB" id="A0A2N3I3T4"/>
<dbReference type="Pfam" id="PF01344">
    <property type="entry name" value="Kelch_1"/>
    <property type="match status" value="1"/>
</dbReference>
<dbReference type="EMBL" id="MVDD01000002">
    <property type="protein sequence ID" value="PKQ64961.1"/>
    <property type="molecule type" value="Genomic_DNA"/>
</dbReference>
<proteinExistence type="predicted"/>
<dbReference type="SUPFAM" id="SSF117281">
    <property type="entry name" value="Kelch motif"/>
    <property type="match status" value="2"/>
</dbReference>
<accession>A0A2N3I3T4</accession>
<dbReference type="Pfam" id="PF24681">
    <property type="entry name" value="Kelch_KLHDC2_KLHL20_DRC7"/>
    <property type="match status" value="1"/>
</dbReference>
<evidence type="ECO:0000313" key="3">
    <source>
        <dbReference type="Proteomes" id="UP000233535"/>
    </source>
</evidence>
<evidence type="ECO:0000256" key="1">
    <source>
        <dbReference type="SAM" id="SignalP"/>
    </source>
</evidence>
<dbReference type="InterPro" id="IPR006652">
    <property type="entry name" value="Kelch_1"/>
</dbReference>
<dbReference type="Gene3D" id="2.120.10.80">
    <property type="entry name" value="Kelch-type beta propeller"/>
    <property type="match status" value="2"/>
</dbReference>
<gene>
    <name evidence="2" type="ORF">BZG02_03695</name>
</gene>
<dbReference type="PROSITE" id="PS51257">
    <property type="entry name" value="PROKAR_LIPOPROTEIN"/>
    <property type="match status" value="1"/>
</dbReference>
<dbReference type="OrthoDB" id="103335at2"/>
<dbReference type="InterPro" id="IPR015915">
    <property type="entry name" value="Kelch-typ_b-propeller"/>
</dbReference>
<dbReference type="PANTHER" id="PTHR45632">
    <property type="entry name" value="LD33804P"/>
    <property type="match status" value="1"/>
</dbReference>
<dbReference type="Proteomes" id="UP000233535">
    <property type="component" value="Unassembled WGS sequence"/>
</dbReference>
<comment type="caution">
    <text evidence="2">The sequence shown here is derived from an EMBL/GenBank/DDBJ whole genome shotgun (WGS) entry which is preliminary data.</text>
</comment>
<keyword evidence="1" id="KW-0732">Signal</keyword>
<name>A0A2N3I3T4_9BACT</name>
<protein>
    <recommendedName>
        <fullName evidence="4">Galactose oxidase</fullName>
    </recommendedName>
</protein>
<dbReference type="RefSeq" id="WP_101260065.1">
    <property type="nucleotide sequence ID" value="NZ_MVDD01000002.1"/>
</dbReference>
<keyword evidence="3" id="KW-1185">Reference proteome</keyword>
<evidence type="ECO:0008006" key="4">
    <source>
        <dbReference type="Google" id="ProtNLM"/>
    </source>
</evidence>